<dbReference type="NCBIfam" id="NF006159">
    <property type="entry name" value="PRK08303.1"/>
    <property type="match status" value="1"/>
</dbReference>
<dbReference type="Gene3D" id="3.40.50.720">
    <property type="entry name" value="NAD(P)-binding Rossmann-like Domain"/>
    <property type="match status" value="1"/>
</dbReference>
<organism evidence="1 2">
    <name type="scientific">Mycolicibacterium smegmatis (strain MKD8)</name>
    <name type="common">Mycobacterium smegmatis</name>
    <dbReference type="NCBI Taxonomy" id="1214915"/>
    <lineage>
        <taxon>Bacteria</taxon>
        <taxon>Bacillati</taxon>
        <taxon>Actinomycetota</taxon>
        <taxon>Actinomycetes</taxon>
        <taxon>Mycobacteriales</taxon>
        <taxon>Mycobacteriaceae</taxon>
        <taxon>Mycolicibacterium</taxon>
    </lineage>
</organism>
<proteinExistence type="predicted"/>
<dbReference type="SUPFAM" id="SSF51735">
    <property type="entry name" value="NAD(P)-binding Rossmann-fold domains"/>
    <property type="match status" value="1"/>
</dbReference>
<evidence type="ECO:0000313" key="2">
    <source>
        <dbReference type="Proteomes" id="UP000011200"/>
    </source>
</evidence>
<dbReference type="Pfam" id="PF00106">
    <property type="entry name" value="adh_short"/>
    <property type="match status" value="1"/>
</dbReference>
<dbReference type="PANTHER" id="PTHR44147:SF2">
    <property type="entry name" value="DEHYDROGENASE_REDUCTASE SDR FAMILY MEMBER 1"/>
    <property type="match status" value="1"/>
</dbReference>
<dbReference type="AlphaFoldDB" id="A0A2U9PTB1"/>
<name>A0A2U9PTB1_MYCSE</name>
<sequence>MRWTPDPEALRDRIAVVAGATRGAGRGIAAALGEAGATVYCTGRSSRTGTCRSDYDRPETIEETAELVSSLGGKGIAVPVDHLEVAQVRALAEQIGEEQGRIDILVNDIWGAEILKGPPATWGRPMWEHNLENGLRLLRLGIDTHLITSHCLLPLLVARPGGLLVEISDGTTEFNADNYRLSVFYDLAKTAVNRLAFSHGHELAAYGGTAVSVTPGWLRSEMMLDNYGVCESNWEMALNPARGDGQPIAPPGFSESETPRFVGRGVAAIAADPARTRWNQQSVTSAELARCYGFTDVDGRLPDAWAPM</sequence>
<accession>A0A2U9PTB1</accession>
<dbReference type="PRINTS" id="PR00081">
    <property type="entry name" value="GDHRDH"/>
</dbReference>
<reference evidence="1 2" key="1">
    <citation type="journal article" date="2013" name="Genome Announc.">
        <title>Draft genome sequence of MKD8, a conjugal recipient Mycobacterium smegmatis strain.</title>
        <authorList>
            <person name="Gray T.A."/>
            <person name="Palumbo M.J."/>
            <person name="Derbyshire K.M."/>
        </authorList>
    </citation>
    <scope>NUCLEOTIDE SEQUENCE [LARGE SCALE GENOMIC DNA]</scope>
    <source>
        <strain evidence="1 2">MKD8</strain>
    </source>
</reference>
<evidence type="ECO:0000313" key="1">
    <source>
        <dbReference type="EMBL" id="AWT54535.1"/>
    </source>
</evidence>
<dbReference type="EMBL" id="CP027541">
    <property type="protein sequence ID" value="AWT54535.1"/>
    <property type="molecule type" value="Genomic_DNA"/>
</dbReference>
<dbReference type="Proteomes" id="UP000011200">
    <property type="component" value="Chromosome"/>
</dbReference>
<dbReference type="InterPro" id="IPR002347">
    <property type="entry name" value="SDR_fam"/>
</dbReference>
<dbReference type="InterPro" id="IPR036291">
    <property type="entry name" value="NAD(P)-bd_dom_sf"/>
</dbReference>
<reference evidence="2" key="2">
    <citation type="submission" date="2018-03" db="EMBL/GenBank/DDBJ databases">
        <authorList>
            <person name="Derbyshire K."/>
            <person name="Gray T.A."/>
            <person name="Champion M."/>
        </authorList>
    </citation>
    <scope>NUCLEOTIDE SEQUENCE [LARGE SCALE GENOMIC DNA]</scope>
    <source>
        <strain evidence="2">MKD8</strain>
    </source>
</reference>
<dbReference type="RefSeq" id="WP_003895010.1">
    <property type="nucleotide sequence ID" value="NZ_CP027541.1"/>
</dbReference>
<gene>
    <name evidence="1" type="ORF">D806_035640</name>
</gene>
<protein>
    <submittedName>
        <fullName evidence="1">Short chain dehydrogenase</fullName>
    </submittedName>
</protein>
<dbReference type="PANTHER" id="PTHR44147">
    <property type="entry name" value="DEHYDROGENASE/REDUCTASE SDR FAMILY MEMBER 1"/>
    <property type="match status" value="1"/>
</dbReference>